<organism evidence="3 4">
    <name type="scientific">Mycena metata</name>
    <dbReference type="NCBI Taxonomy" id="1033252"/>
    <lineage>
        <taxon>Eukaryota</taxon>
        <taxon>Fungi</taxon>
        <taxon>Dikarya</taxon>
        <taxon>Basidiomycota</taxon>
        <taxon>Agaricomycotina</taxon>
        <taxon>Agaricomycetes</taxon>
        <taxon>Agaricomycetidae</taxon>
        <taxon>Agaricales</taxon>
        <taxon>Marasmiineae</taxon>
        <taxon>Mycenaceae</taxon>
        <taxon>Mycena</taxon>
    </lineage>
</organism>
<feature type="chain" id="PRO_5042179830" description="DUF5648 domain-containing protein" evidence="1">
    <location>
        <begin position="20"/>
        <end position="196"/>
    </location>
</feature>
<protein>
    <recommendedName>
        <fullName evidence="2">DUF5648 domain-containing protein</fullName>
    </recommendedName>
</protein>
<feature type="domain" description="DUF5648" evidence="2">
    <location>
        <begin position="45"/>
        <end position="188"/>
    </location>
</feature>
<dbReference type="EMBL" id="JARKIB010000357">
    <property type="protein sequence ID" value="KAJ7712789.1"/>
    <property type="molecule type" value="Genomic_DNA"/>
</dbReference>
<dbReference type="AlphaFoldDB" id="A0AAD7H5C2"/>
<keyword evidence="4" id="KW-1185">Reference proteome</keyword>
<evidence type="ECO:0000256" key="1">
    <source>
        <dbReference type="SAM" id="SignalP"/>
    </source>
</evidence>
<keyword evidence="1" id="KW-0732">Signal</keyword>
<name>A0AAD7H5C2_9AGAR</name>
<evidence type="ECO:0000259" key="2">
    <source>
        <dbReference type="Pfam" id="PF18885"/>
    </source>
</evidence>
<dbReference type="Proteomes" id="UP001215598">
    <property type="component" value="Unassembled WGS sequence"/>
</dbReference>
<feature type="signal peptide" evidence="1">
    <location>
        <begin position="1"/>
        <end position="19"/>
    </location>
</feature>
<dbReference type="Pfam" id="PF18885">
    <property type="entry name" value="DUF5648"/>
    <property type="match status" value="1"/>
</dbReference>
<comment type="caution">
    <text evidence="3">The sequence shown here is derived from an EMBL/GenBank/DDBJ whole genome shotgun (WGS) entry which is preliminary data.</text>
</comment>
<evidence type="ECO:0000313" key="3">
    <source>
        <dbReference type="EMBL" id="KAJ7712789.1"/>
    </source>
</evidence>
<evidence type="ECO:0000313" key="4">
    <source>
        <dbReference type="Proteomes" id="UP001215598"/>
    </source>
</evidence>
<sequence>MKYMLCITLFSSVVGVVSALPLAVATGGPAIRASETCGGSTNAVPFYRSFASSVVDHFYTAQVTLVNNAVNVGSGASGFLLEEVAGLVFATQEESTVPFYRLGSAAATDNFYTISTAERDAALQNGYSVFANDPNTYIYPTQICGSVPFYRLFSAAGQDNFYTTSESERLDFILNRGYADVEIAGYVLPVLPTQCI</sequence>
<dbReference type="InterPro" id="IPR043708">
    <property type="entry name" value="DUF5648"/>
</dbReference>
<reference evidence="3" key="1">
    <citation type="submission" date="2023-03" db="EMBL/GenBank/DDBJ databases">
        <title>Massive genome expansion in bonnet fungi (Mycena s.s.) driven by repeated elements and novel gene families across ecological guilds.</title>
        <authorList>
            <consortium name="Lawrence Berkeley National Laboratory"/>
            <person name="Harder C.B."/>
            <person name="Miyauchi S."/>
            <person name="Viragh M."/>
            <person name="Kuo A."/>
            <person name="Thoen E."/>
            <person name="Andreopoulos B."/>
            <person name="Lu D."/>
            <person name="Skrede I."/>
            <person name="Drula E."/>
            <person name="Henrissat B."/>
            <person name="Morin E."/>
            <person name="Kohler A."/>
            <person name="Barry K."/>
            <person name="LaButti K."/>
            <person name="Morin E."/>
            <person name="Salamov A."/>
            <person name="Lipzen A."/>
            <person name="Mereny Z."/>
            <person name="Hegedus B."/>
            <person name="Baldrian P."/>
            <person name="Stursova M."/>
            <person name="Weitz H."/>
            <person name="Taylor A."/>
            <person name="Grigoriev I.V."/>
            <person name="Nagy L.G."/>
            <person name="Martin F."/>
            <person name="Kauserud H."/>
        </authorList>
    </citation>
    <scope>NUCLEOTIDE SEQUENCE</scope>
    <source>
        <strain evidence="3">CBHHK182m</strain>
    </source>
</reference>
<feature type="non-terminal residue" evidence="3">
    <location>
        <position position="196"/>
    </location>
</feature>
<accession>A0AAD7H5C2</accession>
<gene>
    <name evidence="3" type="ORF">B0H16DRAFT_1436434</name>
</gene>
<proteinExistence type="predicted"/>